<name>A0A2K3N420_TRIPR</name>
<dbReference type="PROSITE" id="PS51471">
    <property type="entry name" value="FE2OG_OXY"/>
    <property type="match status" value="1"/>
</dbReference>
<organism evidence="2 3">
    <name type="scientific">Trifolium pratense</name>
    <name type="common">Red clover</name>
    <dbReference type="NCBI Taxonomy" id="57577"/>
    <lineage>
        <taxon>Eukaryota</taxon>
        <taxon>Viridiplantae</taxon>
        <taxon>Streptophyta</taxon>
        <taxon>Embryophyta</taxon>
        <taxon>Tracheophyta</taxon>
        <taxon>Spermatophyta</taxon>
        <taxon>Magnoliopsida</taxon>
        <taxon>eudicotyledons</taxon>
        <taxon>Gunneridae</taxon>
        <taxon>Pentapetalae</taxon>
        <taxon>rosids</taxon>
        <taxon>fabids</taxon>
        <taxon>Fabales</taxon>
        <taxon>Fabaceae</taxon>
        <taxon>Papilionoideae</taxon>
        <taxon>50 kb inversion clade</taxon>
        <taxon>NPAAA clade</taxon>
        <taxon>Hologalegina</taxon>
        <taxon>IRL clade</taxon>
        <taxon>Trifolieae</taxon>
        <taxon>Trifolium</taxon>
    </lineage>
</organism>
<gene>
    <name evidence="2" type="ORF">L195_g021000</name>
</gene>
<dbReference type="Pfam" id="PF03171">
    <property type="entry name" value="2OG-FeII_Oxy"/>
    <property type="match status" value="1"/>
</dbReference>
<dbReference type="Gene3D" id="2.60.120.330">
    <property type="entry name" value="B-lactam Antibiotic, Isopenicillin N Synthase, Chain"/>
    <property type="match status" value="1"/>
</dbReference>
<dbReference type="InterPro" id="IPR050231">
    <property type="entry name" value="Iron_ascorbate_oxido_reductase"/>
</dbReference>
<dbReference type="AlphaFoldDB" id="A0A2K3N420"/>
<proteinExistence type="predicted"/>
<comment type="caution">
    <text evidence="2">The sequence shown here is derived from an EMBL/GenBank/DDBJ whole genome shotgun (WGS) entry which is preliminary data.</text>
</comment>
<evidence type="ECO:0000313" key="3">
    <source>
        <dbReference type="Proteomes" id="UP000236291"/>
    </source>
</evidence>
<reference evidence="2 3" key="2">
    <citation type="journal article" date="2017" name="Front. Plant Sci.">
        <title>Gene Classification and Mining of Molecular Markers Useful in Red Clover (Trifolium pratense) Breeding.</title>
        <authorList>
            <person name="Istvanek J."/>
            <person name="Dluhosova J."/>
            <person name="Dluhos P."/>
            <person name="Patkova L."/>
            <person name="Nedelnik J."/>
            <person name="Repkova J."/>
        </authorList>
    </citation>
    <scope>NUCLEOTIDE SEQUENCE [LARGE SCALE GENOMIC DNA]</scope>
    <source>
        <strain evidence="3">cv. Tatra</strain>
        <tissue evidence="2">Young leaves</tissue>
    </source>
</reference>
<sequence>MSNLSLRIMELLGMSLGVDKEYFRELFEGNDSVMRLNYYPPCKNPDLALGTGPHCDPTSLTILHQDQVEGLQVLVDGTWHSVVPKEDAFVVNIGDTFMALSNGIFKSCLHRAVVNDKIVRKSLAFFLCPSEDKVVTPPKELINKENPRIYPNFKWPSLHEFTQKHYRADERTLDAFSRWLQERNN</sequence>
<feature type="domain" description="Fe2OG dioxygenase" evidence="1">
    <location>
        <begin position="29"/>
        <end position="129"/>
    </location>
</feature>
<evidence type="ECO:0000259" key="1">
    <source>
        <dbReference type="PROSITE" id="PS51471"/>
    </source>
</evidence>
<accession>A0A2K3N420</accession>
<evidence type="ECO:0000313" key="2">
    <source>
        <dbReference type="EMBL" id="PNX97766.1"/>
    </source>
</evidence>
<dbReference type="Proteomes" id="UP000236291">
    <property type="component" value="Unassembled WGS sequence"/>
</dbReference>
<dbReference type="EMBL" id="ASHM01015920">
    <property type="protein sequence ID" value="PNX97766.1"/>
    <property type="molecule type" value="Genomic_DNA"/>
</dbReference>
<dbReference type="InterPro" id="IPR027443">
    <property type="entry name" value="IPNS-like_sf"/>
</dbReference>
<dbReference type="InterPro" id="IPR005123">
    <property type="entry name" value="Oxoglu/Fe-dep_dioxygenase_dom"/>
</dbReference>
<dbReference type="InterPro" id="IPR044861">
    <property type="entry name" value="IPNS-like_FE2OG_OXY"/>
</dbReference>
<reference evidence="2 3" key="1">
    <citation type="journal article" date="2014" name="Am. J. Bot.">
        <title>Genome assembly and annotation for red clover (Trifolium pratense; Fabaceae).</title>
        <authorList>
            <person name="Istvanek J."/>
            <person name="Jaros M."/>
            <person name="Krenek A."/>
            <person name="Repkova J."/>
        </authorList>
    </citation>
    <scope>NUCLEOTIDE SEQUENCE [LARGE SCALE GENOMIC DNA]</scope>
    <source>
        <strain evidence="3">cv. Tatra</strain>
        <tissue evidence="2">Young leaves</tissue>
    </source>
</reference>
<protein>
    <submittedName>
        <fullName evidence="2">Gibberellin 20 oxidase 2-like protein</fullName>
    </submittedName>
</protein>
<dbReference type="SUPFAM" id="SSF51197">
    <property type="entry name" value="Clavaminate synthase-like"/>
    <property type="match status" value="1"/>
</dbReference>
<dbReference type="STRING" id="57577.A0A2K3N420"/>
<dbReference type="PANTHER" id="PTHR47990">
    <property type="entry name" value="2-OXOGLUTARATE (2OG) AND FE(II)-DEPENDENT OXYGENASE SUPERFAMILY PROTEIN-RELATED"/>
    <property type="match status" value="1"/>
</dbReference>